<dbReference type="GO" id="GO:0005524">
    <property type="term" value="F:ATP binding"/>
    <property type="evidence" value="ECO:0007669"/>
    <property type="project" value="UniProtKB-KW"/>
</dbReference>
<keyword evidence="3" id="KW-0597">Phosphoprotein</keyword>
<reference evidence="13" key="1">
    <citation type="journal article" date="2011" name="Environ. Microbiol.">
        <title>Genomic insights into the metabolic potential of the polycyclic aromatic hydrocarbon degrading sulfate-reducing Deltaproteobacterium N47.</title>
        <authorList>
            <person name="Bergmann F."/>
            <person name="Selesi D."/>
            <person name="Weinmaier T."/>
            <person name="Tischler P."/>
            <person name="Rattei T."/>
            <person name="Meckenstock R.U."/>
        </authorList>
    </citation>
    <scope>NUCLEOTIDE SEQUENCE</scope>
</reference>
<dbReference type="AlphaFoldDB" id="E1YAR2"/>
<evidence type="ECO:0000256" key="7">
    <source>
        <dbReference type="ARBA" id="ARBA00022840"/>
    </source>
</evidence>
<organism evidence="13">
    <name type="scientific">uncultured Desulfobacterium sp</name>
    <dbReference type="NCBI Taxonomy" id="201089"/>
    <lineage>
        <taxon>Bacteria</taxon>
        <taxon>Pseudomonadati</taxon>
        <taxon>Thermodesulfobacteriota</taxon>
        <taxon>Desulfobacteria</taxon>
        <taxon>Desulfobacterales</taxon>
        <taxon>Desulfobacteriaceae</taxon>
        <taxon>Desulfobacterium</taxon>
        <taxon>environmental samples</taxon>
    </lineage>
</organism>
<dbReference type="Pfam" id="PF02518">
    <property type="entry name" value="HATPase_c"/>
    <property type="match status" value="1"/>
</dbReference>
<keyword evidence="5" id="KW-0547">Nucleotide-binding</keyword>
<dbReference type="GO" id="GO:0000155">
    <property type="term" value="F:phosphorelay sensor kinase activity"/>
    <property type="evidence" value="ECO:0007669"/>
    <property type="project" value="InterPro"/>
</dbReference>
<dbReference type="InterPro" id="IPR013656">
    <property type="entry name" value="PAS_4"/>
</dbReference>
<dbReference type="EC" id="2.7.13.3" evidence="2"/>
<dbReference type="InterPro" id="IPR036890">
    <property type="entry name" value="HATPase_C_sf"/>
</dbReference>
<name>E1YAR2_9BACT</name>
<feature type="domain" description="PAS" evidence="11">
    <location>
        <begin position="358"/>
        <end position="393"/>
    </location>
</feature>
<feature type="domain" description="PAC" evidence="12">
    <location>
        <begin position="143"/>
        <end position="199"/>
    </location>
</feature>
<dbReference type="PRINTS" id="PR00344">
    <property type="entry name" value="BCTRLSENSOR"/>
</dbReference>
<feature type="coiled-coil region" evidence="9">
    <location>
        <begin position="190"/>
        <end position="221"/>
    </location>
</feature>
<dbReference type="InterPro" id="IPR035965">
    <property type="entry name" value="PAS-like_dom_sf"/>
</dbReference>
<evidence type="ECO:0000259" key="12">
    <source>
        <dbReference type="PROSITE" id="PS50113"/>
    </source>
</evidence>
<dbReference type="InterPro" id="IPR004358">
    <property type="entry name" value="Sig_transdc_His_kin-like_C"/>
</dbReference>
<dbReference type="InterPro" id="IPR003661">
    <property type="entry name" value="HisK_dim/P_dom"/>
</dbReference>
<feature type="domain" description="PAC" evidence="12">
    <location>
        <begin position="424"/>
        <end position="477"/>
    </location>
</feature>
<comment type="catalytic activity">
    <reaction evidence="1">
        <text>ATP + protein L-histidine = ADP + protein N-phospho-L-histidine.</text>
        <dbReference type="EC" id="2.7.13.3"/>
    </reaction>
</comment>
<dbReference type="InterPro" id="IPR005467">
    <property type="entry name" value="His_kinase_dom"/>
</dbReference>
<evidence type="ECO:0000313" key="13">
    <source>
        <dbReference type="EMBL" id="CBX27656.1"/>
    </source>
</evidence>
<dbReference type="PROSITE" id="PS50112">
    <property type="entry name" value="PAS"/>
    <property type="match status" value="2"/>
</dbReference>
<dbReference type="PANTHER" id="PTHR43065">
    <property type="entry name" value="SENSOR HISTIDINE KINASE"/>
    <property type="match status" value="1"/>
</dbReference>
<dbReference type="PROSITE" id="PS50109">
    <property type="entry name" value="HIS_KIN"/>
    <property type="match status" value="1"/>
</dbReference>
<keyword evidence="4" id="KW-0808">Transferase</keyword>
<dbReference type="GO" id="GO:0006355">
    <property type="term" value="P:regulation of DNA-templated transcription"/>
    <property type="evidence" value="ECO:0007669"/>
    <property type="project" value="InterPro"/>
</dbReference>
<evidence type="ECO:0000256" key="5">
    <source>
        <dbReference type="ARBA" id="ARBA00022741"/>
    </source>
</evidence>
<dbReference type="SUPFAM" id="SSF47384">
    <property type="entry name" value="Homodimeric domain of signal transducing histidine kinase"/>
    <property type="match status" value="1"/>
</dbReference>
<evidence type="ECO:0000256" key="2">
    <source>
        <dbReference type="ARBA" id="ARBA00012438"/>
    </source>
</evidence>
<dbReference type="SMART" id="SM00091">
    <property type="entry name" value="PAS"/>
    <property type="match status" value="2"/>
</dbReference>
<sequence length="754" mass="85046">MDGFAYNPQIIRACFKTFQFSQGQGGRKREHVVTNILRTFFMGNQSIYDKYEQMTRDYDLLKQNLKHHEKTIKLLQLVIDSMPQRIFWKDQNGVYSGCNEKFAQEAGFESKDDIVGKTDIDLARNKGDTNFYMSGDRKTMDITTPKYNIIDSQIRADGKEIWLDINKIPMRDPDGNISGIITTYEEVTGRKEAESGLQHYREELEQLVAERTLRIENSKNELKEQHDFLQKLIDTIPNPVFYGSRDGLCIGCNSAIEEFSGKDKSKIIGKSVFEILPEGEAKKYHKYQVEMFSNSGFQQTEDEILHKDGSRHYIRCNRATFTDTNGKVAGFIGVVSDITDLKKAQENLLKLGIENETLIRSISSFLIGVDSNGLITTWNKVAQNLFGIDSEKVKRLPFAECGCLWEWERIKDGISKCLESHSPVSVDNVLFTKTDGKSGFLGITLNPMVLEEADNTGFLLMGADITDRKHMELQLAQSSKLESIGQLSAGIAHEINTPIHYIGDNILFLQNAHNDIEKLIGYFRQLIDAVKQGDRTDNIVDDAEKAMKKMDLNYLAEEIPLAIQQTQDGIARVAKIVRSMKDFSHPDEEEKSNVDINHSLENIITVTRNEWKYTAEMETDFDEFLPLVFAYAGELNQVFLNIIVNAAHAVSDVVNKHPEQKGIISLSTCTKDDFVEIRIGDTGTGIPKDIRSRIFDPFFTTKEVGKGTGQGLAISHSIIVQKHCGSLSFETEEGAGTTFIIRLPLKNTSETLGA</sequence>
<gene>
    <name evidence="13" type="ORF">N47_H24780</name>
</gene>
<feature type="domain" description="PAC" evidence="12">
    <location>
        <begin position="298"/>
        <end position="350"/>
    </location>
</feature>
<feature type="domain" description="PAS" evidence="11">
    <location>
        <begin position="225"/>
        <end position="276"/>
    </location>
</feature>
<dbReference type="Pfam" id="PF13426">
    <property type="entry name" value="PAS_9"/>
    <property type="match status" value="1"/>
</dbReference>
<dbReference type="SUPFAM" id="SSF55874">
    <property type="entry name" value="ATPase domain of HSP90 chaperone/DNA topoisomerase II/histidine kinase"/>
    <property type="match status" value="1"/>
</dbReference>
<feature type="coiled-coil region" evidence="9">
    <location>
        <begin position="51"/>
        <end position="78"/>
    </location>
</feature>
<dbReference type="PANTHER" id="PTHR43065:SF46">
    <property type="entry name" value="C4-DICARBOXYLATE TRANSPORT SENSOR PROTEIN DCTB"/>
    <property type="match status" value="1"/>
</dbReference>
<dbReference type="InterPro" id="IPR003594">
    <property type="entry name" value="HATPase_dom"/>
</dbReference>
<evidence type="ECO:0000256" key="8">
    <source>
        <dbReference type="ARBA" id="ARBA00023012"/>
    </source>
</evidence>
<dbReference type="Gene3D" id="1.10.287.130">
    <property type="match status" value="1"/>
</dbReference>
<keyword evidence="9" id="KW-0175">Coiled coil</keyword>
<dbReference type="EMBL" id="FR695866">
    <property type="protein sequence ID" value="CBX27656.1"/>
    <property type="molecule type" value="Genomic_DNA"/>
</dbReference>
<keyword evidence="7" id="KW-0067">ATP-binding</keyword>
<dbReference type="Gene3D" id="3.30.450.20">
    <property type="entry name" value="PAS domain"/>
    <property type="match status" value="3"/>
</dbReference>
<evidence type="ECO:0000259" key="10">
    <source>
        <dbReference type="PROSITE" id="PS50109"/>
    </source>
</evidence>
<evidence type="ECO:0000256" key="3">
    <source>
        <dbReference type="ARBA" id="ARBA00022553"/>
    </source>
</evidence>
<dbReference type="CDD" id="cd00082">
    <property type="entry name" value="HisKA"/>
    <property type="match status" value="1"/>
</dbReference>
<dbReference type="Pfam" id="PF08448">
    <property type="entry name" value="PAS_4"/>
    <property type="match status" value="1"/>
</dbReference>
<protein>
    <recommendedName>
        <fullName evidence="2">histidine kinase</fullName>
        <ecNumber evidence="2">2.7.13.3</ecNumber>
    </recommendedName>
</protein>
<dbReference type="CDD" id="cd00130">
    <property type="entry name" value="PAS"/>
    <property type="match status" value="2"/>
</dbReference>
<keyword evidence="6" id="KW-0418">Kinase</keyword>
<dbReference type="PROSITE" id="PS50113">
    <property type="entry name" value="PAC"/>
    <property type="match status" value="3"/>
</dbReference>
<dbReference type="InterPro" id="IPR013767">
    <property type="entry name" value="PAS_fold"/>
</dbReference>
<evidence type="ECO:0000256" key="1">
    <source>
        <dbReference type="ARBA" id="ARBA00000085"/>
    </source>
</evidence>
<evidence type="ECO:0000256" key="9">
    <source>
        <dbReference type="SAM" id="Coils"/>
    </source>
</evidence>
<dbReference type="SUPFAM" id="SSF55785">
    <property type="entry name" value="PYP-like sensor domain (PAS domain)"/>
    <property type="match status" value="3"/>
</dbReference>
<dbReference type="InterPro" id="IPR001610">
    <property type="entry name" value="PAC"/>
</dbReference>
<dbReference type="SMART" id="SM00387">
    <property type="entry name" value="HATPase_c"/>
    <property type="match status" value="1"/>
</dbReference>
<evidence type="ECO:0000256" key="6">
    <source>
        <dbReference type="ARBA" id="ARBA00022777"/>
    </source>
</evidence>
<evidence type="ECO:0000259" key="11">
    <source>
        <dbReference type="PROSITE" id="PS50112"/>
    </source>
</evidence>
<dbReference type="InterPro" id="IPR036097">
    <property type="entry name" value="HisK_dim/P_sf"/>
</dbReference>
<dbReference type="SMART" id="SM00086">
    <property type="entry name" value="PAC"/>
    <property type="match status" value="2"/>
</dbReference>
<evidence type="ECO:0000256" key="4">
    <source>
        <dbReference type="ARBA" id="ARBA00022679"/>
    </source>
</evidence>
<dbReference type="InterPro" id="IPR000700">
    <property type="entry name" value="PAS-assoc_C"/>
</dbReference>
<proteinExistence type="predicted"/>
<dbReference type="Pfam" id="PF00989">
    <property type="entry name" value="PAS"/>
    <property type="match status" value="1"/>
</dbReference>
<feature type="domain" description="Histidine kinase" evidence="10">
    <location>
        <begin position="490"/>
        <end position="747"/>
    </location>
</feature>
<dbReference type="NCBIfam" id="TIGR00229">
    <property type="entry name" value="sensory_box"/>
    <property type="match status" value="3"/>
</dbReference>
<keyword evidence="8" id="KW-0902">Two-component regulatory system</keyword>
<dbReference type="InterPro" id="IPR000014">
    <property type="entry name" value="PAS"/>
</dbReference>
<dbReference type="Gene3D" id="3.30.565.10">
    <property type="entry name" value="Histidine kinase-like ATPase, C-terminal domain"/>
    <property type="match status" value="1"/>
</dbReference>
<accession>E1YAR2</accession>